<evidence type="ECO:0000256" key="1">
    <source>
        <dbReference type="ARBA" id="ARBA00022491"/>
    </source>
</evidence>
<dbReference type="PROSITE" id="PS50932">
    <property type="entry name" value="HTH_LACI_2"/>
    <property type="match status" value="1"/>
</dbReference>
<dbReference type="InterPro" id="IPR046335">
    <property type="entry name" value="LacI/GalR-like_sensor"/>
</dbReference>
<evidence type="ECO:0000259" key="6">
    <source>
        <dbReference type="PROSITE" id="PS50943"/>
    </source>
</evidence>
<dbReference type="InterPro" id="IPR001387">
    <property type="entry name" value="Cro/C1-type_HTH"/>
</dbReference>
<keyword evidence="3" id="KW-0238">DNA-binding</keyword>
<accession>A0AAE3JJ08</accession>
<dbReference type="Gene3D" id="3.40.50.2300">
    <property type="match status" value="2"/>
</dbReference>
<protein>
    <submittedName>
        <fullName evidence="7">LacI family transcriptional regulator</fullName>
    </submittedName>
</protein>
<name>A0AAE3JJ08_9SPIR</name>
<keyword evidence="2" id="KW-0805">Transcription regulation</keyword>
<keyword evidence="1" id="KW-0678">Repressor</keyword>
<reference evidence="7" key="1">
    <citation type="submission" date="2021-08" db="EMBL/GenBank/DDBJ databases">
        <title>Comparative analyses of Brucepasteria parasyntrophica and Teretinema zuelzerae.</title>
        <authorList>
            <person name="Song Y."/>
            <person name="Brune A."/>
        </authorList>
    </citation>
    <scope>NUCLEOTIDE SEQUENCE</scope>
    <source>
        <strain evidence="7">DSM 1903</strain>
    </source>
</reference>
<dbReference type="SUPFAM" id="SSF53822">
    <property type="entry name" value="Periplasmic binding protein-like I"/>
    <property type="match status" value="1"/>
</dbReference>
<evidence type="ECO:0000256" key="2">
    <source>
        <dbReference type="ARBA" id="ARBA00023015"/>
    </source>
</evidence>
<dbReference type="SMART" id="SM00354">
    <property type="entry name" value="HTH_LACI"/>
    <property type="match status" value="1"/>
</dbReference>
<dbReference type="PROSITE" id="PS50943">
    <property type="entry name" value="HTH_CROC1"/>
    <property type="match status" value="1"/>
</dbReference>
<dbReference type="SUPFAM" id="SSF47413">
    <property type="entry name" value="lambda repressor-like DNA-binding domains"/>
    <property type="match status" value="1"/>
</dbReference>
<dbReference type="InterPro" id="IPR028082">
    <property type="entry name" value="Peripla_BP_I"/>
</dbReference>
<keyword evidence="8" id="KW-1185">Reference proteome</keyword>
<gene>
    <name evidence="7" type="ORF">K7J14_14255</name>
</gene>
<comment type="caution">
    <text evidence="7">The sequence shown here is derived from an EMBL/GenBank/DDBJ whole genome shotgun (WGS) entry which is preliminary data.</text>
</comment>
<proteinExistence type="predicted"/>
<dbReference type="GO" id="GO:0000976">
    <property type="term" value="F:transcription cis-regulatory region binding"/>
    <property type="evidence" value="ECO:0007669"/>
    <property type="project" value="TreeGrafter"/>
</dbReference>
<dbReference type="Pfam" id="PF00356">
    <property type="entry name" value="LacI"/>
    <property type="match status" value="1"/>
</dbReference>
<evidence type="ECO:0000256" key="4">
    <source>
        <dbReference type="ARBA" id="ARBA00023163"/>
    </source>
</evidence>
<dbReference type="PANTHER" id="PTHR30146:SF148">
    <property type="entry name" value="HTH-TYPE TRANSCRIPTIONAL REPRESSOR PURR-RELATED"/>
    <property type="match status" value="1"/>
</dbReference>
<dbReference type="GO" id="GO:0003700">
    <property type="term" value="F:DNA-binding transcription factor activity"/>
    <property type="evidence" value="ECO:0007669"/>
    <property type="project" value="TreeGrafter"/>
</dbReference>
<sequence length="347" mass="38188">MATIRDVAQKAGVSVSTVSYAISGDRPISAEKKALIEKAMKELDYKPNAIARGLASKRSRIIAILFTPEERGLGLSEISLITCAAQAASEKGYHLVMWAMKTHDLDELRQLVRHELVDGVILMEVRNNDPRIPYLKSEGLPIFLFGRDDSATEESFVDTDFSVTMYQSIARLSGQGHRKICFVNQSEETLRSGYGPVLRAHTAFETICRDLRLEGTELLCPSDPLAGYWKASEYLKKNADATAFIVMNDKVLSGVIKACADNGKDIPQDVSIEALASSEAAATMLIPSITAWEMEGDKLMELAVGQLIARLEGTYFEVPRRLIPCTLVERSSSAPLHARSEHTLPGR</sequence>
<dbReference type="InterPro" id="IPR010982">
    <property type="entry name" value="Lambda_DNA-bd_dom_sf"/>
</dbReference>
<dbReference type="Proteomes" id="UP001198163">
    <property type="component" value="Unassembled WGS sequence"/>
</dbReference>
<dbReference type="Gene3D" id="1.10.260.40">
    <property type="entry name" value="lambda repressor-like DNA-binding domains"/>
    <property type="match status" value="1"/>
</dbReference>
<keyword evidence="4" id="KW-0804">Transcription</keyword>
<feature type="domain" description="HTH cro/C1-type" evidence="6">
    <location>
        <begin position="3"/>
        <end position="46"/>
    </location>
</feature>
<evidence type="ECO:0000259" key="5">
    <source>
        <dbReference type="PROSITE" id="PS50932"/>
    </source>
</evidence>
<dbReference type="EMBL" id="JAINWA010000003">
    <property type="protein sequence ID" value="MCD1655857.1"/>
    <property type="molecule type" value="Genomic_DNA"/>
</dbReference>
<dbReference type="PROSITE" id="PS00356">
    <property type="entry name" value="HTH_LACI_1"/>
    <property type="match status" value="1"/>
</dbReference>
<organism evidence="7 8">
    <name type="scientific">Teretinema zuelzerae</name>
    <dbReference type="NCBI Taxonomy" id="156"/>
    <lineage>
        <taxon>Bacteria</taxon>
        <taxon>Pseudomonadati</taxon>
        <taxon>Spirochaetota</taxon>
        <taxon>Spirochaetia</taxon>
        <taxon>Spirochaetales</taxon>
        <taxon>Treponemataceae</taxon>
        <taxon>Teretinema</taxon>
    </lineage>
</organism>
<dbReference type="PANTHER" id="PTHR30146">
    <property type="entry name" value="LACI-RELATED TRANSCRIPTIONAL REPRESSOR"/>
    <property type="match status" value="1"/>
</dbReference>
<dbReference type="Pfam" id="PF13377">
    <property type="entry name" value="Peripla_BP_3"/>
    <property type="match status" value="1"/>
</dbReference>
<dbReference type="RefSeq" id="WP_230757787.1">
    <property type="nucleotide sequence ID" value="NZ_JAINWA010000003.1"/>
</dbReference>
<dbReference type="CDD" id="cd01392">
    <property type="entry name" value="HTH_LacI"/>
    <property type="match status" value="1"/>
</dbReference>
<dbReference type="AlphaFoldDB" id="A0AAE3JJ08"/>
<evidence type="ECO:0000256" key="3">
    <source>
        <dbReference type="ARBA" id="ARBA00023125"/>
    </source>
</evidence>
<dbReference type="InterPro" id="IPR000843">
    <property type="entry name" value="HTH_LacI"/>
</dbReference>
<evidence type="ECO:0000313" key="8">
    <source>
        <dbReference type="Proteomes" id="UP001198163"/>
    </source>
</evidence>
<evidence type="ECO:0000313" key="7">
    <source>
        <dbReference type="EMBL" id="MCD1655857.1"/>
    </source>
</evidence>
<feature type="domain" description="HTH lacI-type" evidence="5">
    <location>
        <begin position="2"/>
        <end position="56"/>
    </location>
</feature>